<dbReference type="EMBL" id="DVFW01000018">
    <property type="protein sequence ID" value="HIQ80217.1"/>
    <property type="molecule type" value="Genomic_DNA"/>
</dbReference>
<dbReference type="SUPFAM" id="SSF160527">
    <property type="entry name" value="V-type ATPase subunit E-like"/>
    <property type="match status" value="1"/>
</dbReference>
<protein>
    <submittedName>
        <fullName evidence="4">V-type ATP synthase subunit E</fullName>
    </submittedName>
</protein>
<dbReference type="InterPro" id="IPR038495">
    <property type="entry name" value="ATPase_E_C"/>
</dbReference>
<keyword evidence="3" id="KW-0406">Ion transport</keyword>
<name>A0A9D0ZGK1_9FIRM</name>
<comment type="caution">
    <text evidence="4">The sequence shown here is derived from an EMBL/GenBank/DDBJ whole genome shotgun (WGS) entry which is preliminary data.</text>
</comment>
<comment type="similarity">
    <text evidence="1">Belongs to the V-ATPase E subunit family.</text>
</comment>
<reference evidence="4" key="2">
    <citation type="journal article" date="2021" name="PeerJ">
        <title>Extensive microbial diversity within the chicken gut microbiome revealed by metagenomics and culture.</title>
        <authorList>
            <person name="Gilroy R."/>
            <person name="Ravi A."/>
            <person name="Getino M."/>
            <person name="Pursley I."/>
            <person name="Horton D.L."/>
            <person name="Alikhan N.F."/>
            <person name="Baker D."/>
            <person name="Gharbi K."/>
            <person name="Hall N."/>
            <person name="Watson M."/>
            <person name="Adriaenssens E.M."/>
            <person name="Foster-Nyarko E."/>
            <person name="Jarju S."/>
            <person name="Secka A."/>
            <person name="Antonio M."/>
            <person name="Oren A."/>
            <person name="Chaudhuri R.R."/>
            <person name="La Ragione R."/>
            <person name="Hildebrand F."/>
            <person name="Pallen M.J."/>
        </authorList>
    </citation>
    <scope>NUCLEOTIDE SEQUENCE</scope>
    <source>
        <strain evidence="4">ChiSjej1B19-3389</strain>
    </source>
</reference>
<reference evidence="4" key="1">
    <citation type="submission" date="2020-10" db="EMBL/GenBank/DDBJ databases">
        <authorList>
            <person name="Gilroy R."/>
        </authorList>
    </citation>
    <scope>NUCLEOTIDE SEQUENCE</scope>
    <source>
        <strain evidence="4">ChiSjej1B19-3389</strain>
    </source>
</reference>
<dbReference type="Proteomes" id="UP000886787">
    <property type="component" value="Unassembled WGS sequence"/>
</dbReference>
<sequence>MAGIDKILEQIDRQAQDAAARIQAEADSQVREIAQQAQDAGREEALKMEEKAAVQCKDILERGKSSAAIVKRKALLQAKQQIIGNIICQAKTALLSLPADEYFTLLLKMIDKYAQKASGQIALCQKDLARMPQFFHDELQSRANGRLTLARQPARIDGGFILLYGDIEENCSFEALFSGAHEQLQDEVQRLLFT</sequence>
<dbReference type="GO" id="GO:0046961">
    <property type="term" value="F:proton-transporting ATPase activity, rotational mechanism"/>
    <property type="evidence" value="ECO:0007669"/>
    <property type="project" value="InterPro"/>
</dbReference>
<dbReference type="Gene3D" id="3.30.2320.30">
    <property type="entry name" value="ATP synthase, E subunit, C-terminal"/>
    <property type="match status" value="1"/>
</dbReference>
<evidence type="ECO:0000256" key="1">
    <source>
        <dbReference type="ARBA" id="ARBA00005901"/>
    </source>
</evidence>
<accession>A0A9D0ZGK1</accession>
<dbReference type="AlphaFoldDB" id="A0A9D0ZGK1"/>
<evidence type="ECO:0000313" key="4">
    <source>
        <dbReference type="EMBL" id="HIQ80217.1"/>
    </source>
</evidence>
<dbReference type="InterPro" id="IPR002842">
    <property type="entry name" value="ATPase_V1_Esu"/>
</dbReference>
<organism evidence="4 5">
    <name type="scientific">Candidatus Scatavimonas merdigallinarum</name>
    <dbReference type="NCBI Taxonomy" id="2840914"/>
    <lineage>
        <taxon>Bacteria</taxon>
        <taxon>Bacillati</taxon>
        <taxon>Bacillota</taxon>
        <taxon>Clostridia</taxon>
        <taxon>Eubacteriales</taxon>
        <taxon>Oscillospiraceae</taxon>
        <taxon>Oscillospiraceae incertae sedis</taxon>
        <taxon>Candidatus Scatavimonas</taxon>
    </lineage>
</organism>
<evidence type="ECO:0000256" key="2">
    <source>
        <dbReference type="ARBA" id="ARBA00022448"/>
    </source>
</evidence>
<dbReference type="Pfam" id="PF01991">
    <property type="entry name" value="vATP-synt_E"/>
    <property type="match status" value="1"/>
</dbReference>
<evidence type="ECO:0000313" key="5">
    <source>
        <dbReference type="Proteomes" id="UP000886787"/>
    </source>
</evidence>
<proteinExistence type="inferred from homology"/>
<keyword evidence="2" id="KW-0813">Transport</keyword>
<gene>
    <name evidence="4" type="ORF">IAD32_02905</name>
</gene>
<dbReference type="GO" id="GO:0033178">
    <property type="term" value="C:proton-transporting two-sector ATPase complex, catalytic domain"/>
    <property type="evidence" value="ECO:0007669"/>
    <property type="project" value="InterPro"/>
</dbReference>
<evidence type="ECO:0000256" key="3">
    <source>
        <dbReference type="ARBA" id="ARBA00023065"/>
    </source>
</evidence>